<organism evidence="1 2">
    <name type="scientific">Actinoplanes subglobosus</name>
    <dbReference type="NCBI Taxonomy" id="1547892"/>
    <lineage>
        <taxon>Bacteria</taxon>
        <taxon>Bacillati</taxon>
        <taxon>Actinomycetota</taxon>
        <taxon>Actinomycetes</taxon>
        <taxon>Micromonosporales</taxon>
        <taxon>Micromonosporaceae</taxon>
        <taxon>Actinoplanes</taxon>
    </lineage>
</organism>
<dbReference type="Proteomes" id="UP001595867">
    <property type="component" value="Unassembled WGS sequence"/>
</dbReference>
<dbReference type="RefSeq" id="WP_378066750.1">
    <property type="nucleotide sequence ID" value="NZ_JBHSBL010000012.1"/>
</dbReference>
<name>A0ABV8ITS2_9ACTN</name>
<proteinExistence type="predicted"/>
<keyword evidence="2" id="KW-1185">Reference proteome</keyword>
<comment type="caution">
    <text evidence="1">The sequence shown here is derived from an EMBL/GenBank/DDBJ whole genome shotgun (WGS) entry which is preliminary data.</text>
</comment>
<sequence length="148" mass="14958">MLENSPQEKTAPSRSVTKRVATGVAVLGAAAAVTIGWTQTAQAESAATPIGTITAVQYNGNYCDDFGAHVRVTIAKGTASTQYTLWGTGFMQTSAKVTTTAAGAATIDLHNIGIPAGGRVGVATVLVSTSYYTTSIPVTVKCSSGEGG</sequence>
<evidence type="ECO:0000313" key="2">
    <source>
        <dbReference type="Proteomes" id="UP001595867"/>
    </source>
</evidence>
<protein>
    <submittedName>
        <fullName evidence="1">Uncharacterized protein</fullName>
    </submittedName>
</protein>
<evidence type="ECO:0000313" key="1">
    <source>
        <dbReference type="EMBL" id="MFC4065773.1"/>
    </source>
</evidence>
<gene>
    <name evidence="1" type="ORF">ACFO0C_12600</name>
</gene>
<reference evidence="2" key="1">
    <citation type="journal article" date="2019" name="Int. J. Syst. Evol. Microbiol.">
        <title>The Global Catalogue of Microorganisms (GCM) 10K type strain sequencing project: providing services to taxonomists for standard genome sequencing and annotation.</title>
        <authorList>
            <consortium name="The Broad Institute Genomics Platform"/>
            <consortium name="The Broad Institute Genome Sequencing Center for Infectious Disease"/>
            <person name="Wu L."/>
            <person name="Ma J."/>
        </authorList>
    </citation>
    <scope>NUCLEOTIDE SEQUENCE [LARGE SCALE GENOMIC DNA]</scope>
    <source>
        <strain evidence="2">TBRC 5832</strain>
    </source>
</reference>
<accession>A0ABV8ITS2</accession>
<dbReference type="EMBL" id="JBHSBL010000012">
    <property type="protein sequence ID" value="MFC4065773.1"/>
    <property type="molecule type" value="Genomic_DNA"/>
</dbReference>